<name>A0A0F9DK41_9ZZZZ</name>
<sequence length="84" mass="9136">MRLSVRKDDPGFDYAKACNCKIVVDGDDVTSICYTADEEKGMAWCLALNSDGENYVDEATGETAEVILQGKVEIIILQNGTEVS</sequence>
<accession>A0A0F9DK41</accession>
<reference evidence="1" key="1">
    <citation type="journal article" date="2015" name="Nature">
        <title>Complex archaea that bridge the gap between prokaryotes and eukaryotes.</title>
        <authorList>
            <person name="Spang A."/>
            <person name="Saw J.H."/>
            <person name="Jorgensen S.L."/>
            <person name="Zaremba-Niedzwiedzka K."/>
            <person name="Martijn J."/>
            <person name="Lind A.E."/>
            <person name="van Eijk R."/>
            <person name="Schleper C."/>
            <person name="Guy L."/>
            <person name="Ettema T.J."/>
        </authorList>
    </citation>
    <scope>NUCLEOTIDE SEQUENCE</scope>
</reference>
<gene>
    <name evidence="1" type="ORF">LCGC14_2536410</name>
</gene>
<proteinExistence type="predicted"/>
<protein>
    <submittedName>
        <fullName evidence="1">Uncharacterized protein</fullName>
    </submittedName>
</protein>
<organism evidence="1">
    <name type="scientific">marine sediment metagenome</name>
    <dbReference type="NCBI Taxonomy" id="412755"/>
    <lineage>
        <taxon>unclassified sequences</taxon>
        <taxon>metagenomes</taxon>
        <taxon>ecological metagenomes</taxon>
    </lineage>
</organism>
<dbReference type="EMBL" id="LAZR01041284">
    <property type="protein sequence ID" value="KKL12373.1"/>
    <property type="molecule type" value="Genomic_DNA"/>
</dbReference>
<dbReference type="AlphaFoldDB" id="A0A0F9DK41"/>
<evidence type="ECO:0000313" key="1">
    <source>
        <dbReference type="EMBL" id="KKL12373.1"/>
    </source>
</evidence>
<comment type="caution">
    <text evidence="1">The sequence shown here is derived from an EMBL/GenBank/DDBJ whole genome shotgun (WGS) entry which is preliminary data.</text>
</comment>